<feature type="region of interest" description="Disordered" evidence="3">
    <location>
        <begin position="189"/>
        <end position="228"/>
    </location>
</feature>
<dbReference type="EMBL" id="AP023396">
    <property type="protein sequence ID" value="BCK55105.1"/>
    <property type="molecule type" value="Genomic_DNA"/>
</dbReference>
<dbReference type="GeneID" id="80347426"/>
<gene>
    <name evidence="5" type="ORF">NWFMUON74_28770</name>
</gene>
<dbReference type="Gene3D" id="1.10.357.10">
    <property type="entry name" value="Tetracycline Repressor, domain 2"/>
    <property type="match status" value="1"/>
</dbReference>
<dbReference type="GO" id="GO:0000976">
    <property type="term" value="F:transcription cis-regulatory region binding"/>
    <property type="evidence" value="ECO:0007669"/>
    <property type="project" value="TreeGrafter"/>
</dbReference>
<dbReference type="PANTHER" id="PTHR30055:SF242">
    <property type="entry name" value="HTH-TYPE TRANSCRIPTIONAL REPRESSOR KSTR"/>
    <property type="match status" value="1"/>
</dbReference>
<dbReference type="PROSITE" id="PS50977">
    <property type="entry name" value="HTH_TETR_2"/>
    <property type="match status" value="1"/>
</dbReference>
<keyword evidence="1 2" id="KW-0238">DNA-binding</keyword>
<dbReference type="InterPro" id="IPR050109">
    <property type="entry name" value="HTH-type_TetR-like_transc_reg"/>
</dbReference>
<dbReference type="InterPro" id="IPR009057">
    <property type="entry name" value="Homeodomain-like_sf"/>
</dbReference>
<dbReference type="Proteomes" id="UP000516173">
    <property type="component" value="Chromosome"/>
</dbReference>
<protein>
    <submittedName>
        <fullName evidence="5">TetR family transcriptional regulator</fullName>
    </submittedName>
</protein>
<evidence type="ECO:0000256" key="1">
    <source>
        <dbReference type="ARBA" id="ARBA00023125"/>
    </source>
</evidence>
<dbReference type="RefSeq" id="WP_232111016.1">
    <property type="nucleotide sequence ID" value="NZ_AP023396.1"/>
</dbReference>
<dbReference type="GO" id="GO:0003700">
    <property type="term" value="F:DNA-binding transcription factor activity"/>
    <property type="evidence" value="ECO:0007669"/>
    <property type="project" value="TreeGrafter"/>
</dbReference>
<reference evidence="5 6" key="1">
    <citation type="submission" date="2020-08" db="EMBL/GenBank/DDBJ databases">
        <title>Genome Sequencing of Nocardia wallacei strain FMUON74 and assembly.</title>
        <authorList>
            <person name="Toyokawa M."/>
            <person name="Uesaka K."/>
        </authorList>
    </citation>
    <scope>NUCLEOTIDE SEQUENCE [LARGE SCALE GENOMIC DNA]</scope>
    <source>
        <strain evidence="5 6">FMUON74</strain>
    </source>
</reference>
<accession>A0A7G1KIT4</accession>
<feature type="domain" description="HTH tetR-type" evidence="4">
    <location>
        <begin position="7"/>
        <end position="67"/>
    </location>
</feature>
<keyword evidence="6" id="KW-1185">Reference proteome</keyword>
<dbReference type="PANTHER" id="PTHR30055">
    <property type="entry name" value="HTH-TYPE TRANSCRIPTIONAL REGULATOR RUTR"/>
    <property type="match status" value="1"/>
</dbReference>
<evidence type="ECO:0000313" key="5">
    <source>
        <dbReference type="EMBL" id="BCK55105.1"/>
    </source>
</evidence>
<evidence type="ECO:0000256" key="3">
    <source>
        <dbReference type="SAM" id="MobiDB-lite"/>
    </source>
</evidence>
<dbReference type="InterPro" id="IPR001647">
    <property type="entry name" value="HTH_TetR"/>
</dbReference>
<sequence>MERTGNQDAAAKIIETVLELLETEGYDAVQLREVARRARVSLTTVYKLYPTRDDLMLAAVEQWLATNTYGMLTEAPEGESLRDGIVRLLRSVFEPWEHHPRMLEAYFQARSGPRGHRLDEQGFDAILPAASALFDDIDPDYVADIGMVLTNMTYALIGRFAAGSLEITEILPALERIVYRLTTNNEPLAAPASAQRPQPGEAPTLVLRPSFISPYDPGPSNTGDTGPL</sequence>
<evidence type="ECO:0000259" key="4">
    <source>
        <dbReference type="PROSITE" id="PS50977"/>
    </source>
</evidence>
<dbReference type="Pfam" id="PF00440">
    <property type="entry name" value="TetR_N"/>
    <property type="match status" value="1"/>
</dbReference>
<evidence type="ECO:0000256" key="2">
    <source>
        <dbReference type="PROSITE-ProRule" id="PRU00335"/>
    </source>
</evidence>
<dbReference type="InterPro" id="IPR041642">
    <property type="entry name" value="KstR_C"/>
</dbReference>
<organism evidence="5 6">
    <name type="scientific">Nocardia wallacei</name>
    <dbReference type="NCBI Taxonomy" id="480035"/>
    <lineage>
        <taxon>Bacteria</taxon>
        <taxon>Bacillati</taxon>
        <taxon>Actinomycetota</taxon>
        <taxon>Actinomycetes</taxon>
        <taxon>Mycobacteriales</taxon>
        <taxon>Nocardiaceae</taxon>
        <taxon>Nocardia</taxon>
    </lineage>
</organism>
<evidence type="ECO:0000313" key="6">
    <source>
        <dbReference type="Proteomes" id="UP000516173"/>
    </source>
</evidence>
<feature type="compositionally biased region" description="Polar residues" evidence="3">
    <location>
        <begin position="219"/>
        <end position="228"/>
    </location>
</feature>
<dbReference type="KEGG" id="nwl:NWFMUON74_28770"/>
<dbReference type="Pfam" id="PF17925">
    <property type="entry name" value="TetR_C_20"/>
    <property type="match status" value="1"/>
</dbReference>
<proteinExistence type="predicted"/>
<name>A0A7G1KIT4_9NOCA</name>
<feature type="DNA-binding region" description="H-T-H motif" evidence="2">
    <location>
        <begin position="30"/>
        <end position="49"/>
    </location>
</feature>
<dbReference type="AlphaFoldDB" id="A0A7G1KIT4"/>
<dbReference type="SUPFAM" id="SSF46689">
    <property type="entry name" value="Homeodomain-like"/>
    <property type="match status" value="1"/>
</dbReference>